<feature type="compositionally biased region" description="Polar residues" evidence="1">
    <location>
        <begin position="287"/>
        <end position="299"/>
    </location>
</feature>
<gene>
    <name evidence="2" type="ORF">GGX14DRAFT_403431</name>
</gene>
<dbReference type="Proteomes" id="UP001219525">
    <property type="component" value="Unassembled WGS sequence"/>
</dbReference>
<feature type="region of interest" description="Disordered" evidence="1">
    <location>
        <begin position="286"/>
        <end position="307"/>
    </location>
</feature>
<organism evidence="2 3">
    <name type="scientific">Mycena pura</name>
    <dbReference type="NCBI Taxonomy" id="153505"/>
    <lineage>
        <taxon>Eukaryota</taxon>
        <taxon>Fungi</taxon>
        <taxon>Dikarya</taxon>
        <taxon>Basidiomycota</taxon>
        <taxon>Agaricomycotina</taxon>
        <taxon>Agaricomycetes</taxon>
        <taxon>Agaricomycetidae</taxon>
        <taxon>Agaricales</taxon>
        <taxon>Marasmiineae</taxon>
        <taxon>Mycenaceae</taxon>
        <taxon>Mycena</taxon>
    </lineage>
</organism>
<accession>A0AAD6UWB9</accession>
<evidence type="ECO:0000313" key="3">
    <source>
        <dbReference type="Proteomes" id="UP001219525"/>
    </source>
</evidence>
<evidence type="ECO:0000313" key="2">
    <source>
        <dbReference type="EMBL" id="KAJ7196229.1"/>
    </source>
</evidence>
<dbReference type="AlphaFoldDB" id="A0AAD6UWB9"/>
<evidence type="ECO:0000256" key="1">
    <source>
        <dbReference type="SAM" id="MobiDB-lite"/>
    </source>
</evidence>
<keyword evidence="3" id="KW-1185">Reference proteome</keyword>
<name>A0AAD6UWB9_9AGAR</name>
<proteinExistence type="predicted"/>
<protein>
    <submittedName>
        <fullName evidence="2">Uncharacterized protein</fullName>
    </submittedName>
</protein>
<dbReference type="EMBL" id="JARJCW010000085">
    <property type="protein sequence ID" value="KAJ7196229.1"/>
    <property type="molecule type" value="Genomic_DNA"/>
</dbReference>
<comment type="caution">
    <text evidence="2">The sequence shown here is derived from an EMBL/GenBank/DDBJ whole genome shotgun (WGS) entry which is preliminary data.</text>
</comment>
<sequence length="377" mass="40824">MLSGLRPAPAPVAALSALLHGDRVARCGTRDAPAARATMAESRRRACLHNFMSERNFERKEFSTYTFFSSRMRTSARASDMRTVSVSAATGGMAGSVGASAPLDVKASTEKWPPRAWAADCDIDRRVGRGHGQRARAVEPEILALEVVSTRSRDSTDCGPNNGTVGCAQYSSAGGKRLDDGLSVTSEKGRVFYLRELDVTKETDLKSMASSRAPTSKEKLGSVEESMKIAATVAHTHEYPKADHTLALPMELTTISAASLRWAEVVMSTTPDSDATHGIGRFPWRDMNSTVSRTSNTAKTPRRQRAQPWWGMSEDAAADWLMQRSTAMSAGMSRTRGAPGEVHHPQSKSNKRLQCMSRCKLLYAALIVTAVGLSQAT</sequence>
<reference evidence="2" key="1">
    <citation type="submission" date="2023-03" db="EMBL/GenBank/DDBJ databases">
        <title>Massive genome expansion in bonnet fungi (Mycena s.s.) driven by repeated elements and novel gene families across ecological guilds.</title>
        <authorList>
            <consortium name="Lawrence Berkeley National Laboratory"/>
            <person name="Harder C.B."/>
            <person name="Miyauchi S."/>
            <person name="Viragh M."/>
            <person name="Kuo A."/>
            <person name="Thoen E."/>
            <person name="Andreopoulos B."/>
            <person name="Lu D."/>
            <person name="Skrede I."/>
            <person name="Drula E."/>
            <person name="Henrissat B."/>
            <person name="Morin E."/>
            <person name="Kohler A."/>
            <person name="Barry K."/>
            <person name="LaButti K."/>
            <person name="Morin E."/>
            <person name="Salamov A."/>
            <person name="Lipzen A."/>
            <person name="Mereny Z."/>
            <person name="Hegedus B."/>
            <person name="Baldrian P."/>
            <person name="Stursova M."/>
            <person name="Weitz H."/>
            <person name="Taylor A."/>
            <person name="Grigoriev I.V."/>
            <person name="Nagy L.G."/>
            <person name="Martin F."/>
            <person name="Kauserud H."/>
        </authorList>
    </citation>
    <scope>NUCLEOTIDE SEQUENCE</scope>
    <source>
        <strain evidence="2">9144</strain>
    </source>
</reference>
<feature type="region of interest" description="Disordered" evidence="1">
    <location>
        <begin position="328"/>
        <end position="349"/>
    </location>
</feature>